<protein>
    <submittedName>
        <fullName evidence="1">Putative kinase</fullName>
    </submittedName>
</protein>
<accession>A0A7W9MT82</accession>
<proteinExistence type="predicted"/>
<dbReference type="EMBL" id="JACHMY010000001">
    <property type="protein sequence ID" value="MBB5835379.1"/>
    <property type="molecule type" value="Genomic_DNA"/>
</dbReference>
<dbReference type="AlphaFoldDB" id="A0A7W9MT82"/>
<gene>
    <name evidence="1" type="ORF">HDA39_002113</name>
</gene>
<dbReference type="Proteomes" id="UP000549971">
    <property type="component" value="Unassembled WGS sequence"/>
</dbReference>
<reference evidence="1 2" key="1">
    <citation type="submission" date="2020-08" db="EMBL/GenBank/DDBJ databases">
        <title>Sequencing the genomes of 1000 actinobacteria strains.</title>
        <authorList>
            <person name="Klenk H.-P."/>
        </authorList>
    </citation>
    <scope>NUCLEOTIDE SEQUENCE [LARGE SCALE GENOMIC DNA]</scope>
    <source>
        <strain evidence="1 2">DSM 28967</strain>
    </source>
</reference>
<dbReference type="RefSeq" id="WP_184795040.1">
    <property type="nucleotide sequence ID" value="NZ_JACHMY010000001.1"/>
</dbReference>
<organism evidence="1 2">
    <name type="scientific">Kribbella italica</name>
    <dbReference type="NCBI Taxonomy" id="1540520"/>
    <lineage>
        <taxon>Bacteria</taxon>
        <taxon>Bacillati</taxon>
        <taxon>Actinomycetota</taxon>
        <taxon>Actinomycetes</taxon>
        <taxon>Propionibacteriales</taxon>
        <taxon>Kribbellaceae</taxon>
        <taxon>Kribbella</taxon>
    </lineage>
</organism>
<keyword evidence="1" id="KW-0808">Transferase</keyword>
<keyword evidence="2" id="KW-1185">Reference proteome</keyword>
<name>A0A7W9MT82_9ACTN</name>
<dbReference type="GO" id="GO:0016301">
    <property type="term" value="F:kinase activity"/>
    <property type="evidence" value="ECO:0007669"/>
    <property type="project" value="UniProtKB-KW"/>
</dbReference>
<dbReference type="SUPFAM" id="SSF52540">
    <property type="entry name" value="P-loop containing nucleoside triphosphate hydrolases"/>
    <property type="match status" value="1"/>
</dbReference>
<keyword evidence="1" id="KW-0418">Kinase</keyword>
<dbReference type="Gene3D" id="3.40.50.300">
    <property type="entry name" value="P-loop containing nucleotide triphosphate hydrolases"/>
    <property type="match status" value="1"/>
</dbReference>
<comment type="caution">
    <text evidence="1">The sequence shown here is derived from an EMBL/GenBank/DDBJ whole genome shotgun (WGS) entry which is preliminary data.</text>
</comment>
<evidence type="ECO:0000313" key="2">
    <source>
        <dbReference type="Proteomes" id="UP000549971"/>
    </source>
</evidence>
<dbReference type="Pfam" id="PF13671">
    <property type="entry name" value="AAA_33"/>
    <property type="match status" value="1"/>
</dbReference>
<evidence type="ECO:0000313" key="1">
    <source>
        <dbReference type="EMBL" id="MBB5835379.1"/>
    </source>
</evidence>
<dbReference type="InterPro" id="IPR027417">
    <property type="entry name" value="P-loop_NTPase"/>
</dbReference>
<sequence length="177" mass="19968">MSEQPIVYLIVGLPGAGKTTRAKELEVSESALRLTPDEWQIALFGDENPPDLRDLVEGKLIEVGLRVAALGTDVVLDFGFWGKDERSALRWIAGTVGARSQVVYLPIDHEEQRRRVTDRFATTPGETFRMSDEELADWRALFEEPDEPELRGAEIPPVPAGFATWSEWASKRWPSYR</sequence>